<feature type="domain" description="Protein kinase" evidence="12">
    <location>
        <begin position="479"/>
        <end position="737"/>
    </location>
</feature>
<protein>
    <recommendedName>
        <fullName evidence="2">non-specific serine/threonine protein kinase</fullName>
        <ecNumber evidence="2">2.7.11.1</ecNumber>
    </recommendedName>
</protein>
<dbReference type="FunFam" id="1.10.510.10:FF:000139">
    <property type="entry name" value="Non-specific serine/threonine protein kinase"/>
    <property type="match status" value="1"/>
</dbReference>
<feature type="compositionally biased region" description="Low complexity" evidence="11">
    <location>
        <begin position="380"/>
        <end position="403"/>
    </location>
</feature>
<dbReference type="Gene3D" id="3.30.200.20">
    <property type="entry name" value="Phosphorylase Kinase, domain 1"/>
    <property type="match status" value="1"/>
</dbReference>
<feature type="domain" description="CRIB" evidence="13">
    <location>
        <begin position="92"/>
        <end position="105"/>
    </location>
</feature>
<dbReference type="AlphaFoldDB" id="A0A1E4T9A5"/>
<dbReference type="SMART" id="SM00220">
    <property type="entry name" value="S_TKc"/>
    <property type="match status" value="1"/>
</dbReference>
<dbReference type="OrthoDB" id="248923at2759"/>
<dbReference type="PROSITE" id="PS50108">
    <property type="entry name" value="CRIB"/>
    <property type="match status" value="1"/>
</dbReference>
<keyword evidence="15" id="KW-1185">Reference proteome</keyword>
<dbReference type="SUPFAM" id="SSF50729">
    <property type="entry name" value="PH domain-like"/>
    <property type="match status" value="1"/>
</dbReference>
<dbReference type="Pfam" id="PF00786">
    <property type="entry name" value="PBD"/>
    <property type="match status" value="1"/>
</dbReference>
<dbReference type="PROSITE" id="PS00108">
    <property type="entry name" value="PROTEIN_KINASE_ST"/>
    <property type="match status" value="1"/>
</dbReference>
<dbReference type="InterPro" id="IPR000719">
    <property type="entry name" value="Prot_kinase_dom"/>
</dbReference>
<dbReference type="InterPro" id="IPR051931">
    <property type="entry name" value="PAK3-like"/>
</dbReference>
<reference evidence="15" key="1">
    <citation type="submission" date="2016-02" db="EMBL/GenBank/DDBJ databases">
        <title>Comparative genomics of biotechnologically important yeasts.</title>
        <authorList>
            <consortium name="DOE Joint Genome Institute"/>
            <person name="Riley R."/>
            <person name="Haridas S."/>
            <person name="Wolfe K.H."/>
            <person name="Lopes M.R."/>
            <person name="Hittinger C.T."/>
            <person name="Goker M."/>
            <person name="Salamov A."/>
            <person name="Wisecaver J."/>
            <person name="Long T.M."/>
            <person name="Aerts A.L."/>
            <person name="Barry K."/>
            <person name="Choi C."/>
            <person name="Clum A."/>
            <person name="Coughlan A.Y."/>
            <person name="Deshpande S."/>
            <person name="Douglass A.P."/>
            <person name="Hanson S.J."/>
            <person name="Klenk H.-P."/>
            <person name="Labutti K."/>
            <person name="Lapidus A."/>
            <person name="Lindquist E."/>
            <person name="Lipzen A."/>
            <person name="Meier-Kolthoff J.P."/>
            <person name="Ohm R.A."/>
            <person name="Otillar R.P."/>
            <person name="Pangilinan J."/>
            <person name="Peng Y."/>
            <person name="Rokas A."/>
            <person name="Rosa C.A."/>
            <person name="Scheuner C."/>
            <person name="Sibirny A.A."/>
            <person name="Slot J.C."/>
            <person name="Stielow J.B."/>
            <person name="Sun H."/>
            <person name="Kurtzman C.P."/>
            <person name="Blackwell M."/>
            <person name="Jeffries T.W."/>
            <person name="Grigoriev I.V."/>
        </authorList>
    </citation>
    <scope>NUCLEOTIDE SEQUENCE [LARGE SCALE GENOMIC DNA]</scope>
    <source>
        <strain evidence="15">NRRL Y-17796</strain>
    </source>
</reference>
<dbReference type="FunFam" id="3.90.810.10:FF:000005">
    <property type="entry name" value="Non-specific serine/threonine protein kinase"/>
    <property type="match status" value="1"/>
</dbReference>
<keyword evidence="7 10" id="KW-0067">ATP-binding</keyword>
<dbReference type="Pfam" id="PF00069">
    <property type="entry name" value="Pkinase"/>
    <property type="match status" value="1"/>
</dbReference>
<feature type="binding site" evidence="10">
    <location>
        <position position="514"/>
    </location>
    <ligand>
        <name>ATP</name>
        <dbReference type="ChEBI" id="CHEBI:30616"/>
    </ligand>
</feature>
<evidence type="ECO:0000256" key="7">
    <source>
        <dbReference type="ARBA" id="ARBA00022840"/>
    </source>
</evidence>
<dbReference type="PANTHER" id="PTHR45832">
    <property type="entry name" value="SERINE/THREONINE-PROTEIN KINASE SAMKA-RELATED-RELATED"/>
    <property type="match status" value="1"/>
</dbReference>
<keyword evidence="4" id="KW-0808">Transferase</keyword>
<dbReference type="GO" id="GO:0005524">
    <property type="term" value="F:ATP binding"/>
    <property type="evidence" value="ECO:0007669"/>
    <property type="project" value="UniProtKB-UniRule"/>
</dbReference>
<dbReference type="EC" id="2.7.11.1" evidence="2"/>
<dbReference type="InterPro" id="IPR036936">
    <property type="entry name" value="CRIB_dom_sf"/>
</dbReference>
<evidence type="ECO:0000313" key="14">
    <source>
        <dbReference type="EMBL" id="ODV88332.1"/>
    </source>
</evidence>
<dbReference type="CDD" id="cd01093">
    <property type="entry name" value="CRIB_PAK_like"/>
    <property type="match status" value="1"/>
</dbReference>
<dbReference type="Proteomes" id="UP000095023">
    <property type="component" value="Unassembled WGS sequence"/>
</dbReference>
<proteinExistence type="inferred from homology"/>
<dbReference type="InterPro" id="IPR017441">
    <property type="entry name" value="Protein_kinase_ATP_BS"/>
</dbReference>
<dbReference type="InterPro" id="IPR011009">
    <property type="entry name" value="Kinase-like_dom_sf"/>
</dbReference>
<comment type="catalytic activity">
    <reaction evidence="9">
        <text>L-seryl-[protein] + ATP = O-phospho-L-seryl-[protein] + ADP + H(+)</text>
        <dbReference type="Rhea" id="RHEA:17989"/>
        <dbReference type="Rhea" id="RHEA-COMP:9863"/>
        <dbReference type="Rhea" id="RHEA-COMP:11604"/>
        <dbReference type="ChEBI" id="CHEBI:15378"/>
        <dbReference type="ChEBI" id="CHEBI:29999"/>
        <dbReference type="ChEBI" id="CHEBI:30616"/>
        <dbReference type="ChEBI" id="CHEBI:83421"/>
        <dbReference type="ChEBI" id="CHEBI:456216"/>
        <dbReference type="EC" id="2.7.11.1"/>
    </reaction>
</comment>
<evidence type="ECO:0000256" key="5">
    <source>
        <dbReference type="ARBA" id="ARBA00022741"/>
    </source>
</evidence>
<feature type="region of interest" description="Disordered" evidence="11">
    <location>
        <begin position="159"/>
        <end position="346"/>
    </location>
</feature>
<evidence type="ECO:0000259" key="12">
    <source>
        <dbReference type="PROSITE" id="PS50011"/>
    </source>
</evidence>
<dbReference type="SUPFAM" id="SSF56112">
    <property type="entry name" value="Protein kinase-like (PK-like)"/>
    <property type="match status" value="1"/>
</dbReference>
<keyword evidence="6" id="KW-0418">Kinase</keyword>
<keyword evidence="5 10" id="KW-0547">Nucleotide-binding</keyword>
<evidence type="ECO:0000256" key="10">
    <source>
        <dbReference type="PROSITE-ProRule" id="PRU10141"/>
    </source>
</evidence>
<dbReference type="GO" id="GO:0004674">
    <property type="term" value="F:protein serine/threonine kinase activity"/>
    <property type="evidence" value="ECO:0007669"/>
    <property type="project" value="UniProtKB-KW"/>
</dbReference>
<dbReference type="PROSITE" id="PS50011">
    <property type="entry name" value="PROTEIN_KINASE_DOM"/>
    <property type="match status" value="1"/>
</dbReference>
<feature type="compositionally biased region" description="Pro residues" evidence="11">
    <location>
        <begin position="446"/>
        <end position="457"/>
    </location>
</feature>
<evidence type="ECO:0000256" key="11">
    <source>
        <dbReference type="SAM" id="MobiDB-lite"/>
    </source>
</evidence>
<dbReference type="EMBL" id="KV453844">
    <property type="protein sequence ID" value="ODV88332.1"/>
    <property type="molecule type" value="Genomic_DNA"/>
</dbReference>
<dbReference type="InterPro" id="IPR033923">
    <property type="entry name" value="PAK_BD"/>
</dbReference>
<feature type="compositionally biased region" description="Polar residues" evidence="11">
    <location>
        <begin position="276"/>
        <end position="291"/>
    </location>
</feature>
<feature type="compositionally biased region" description="Pro residues" evidence="11">
    <location>
        <begin position="315"/>
        <end position="324"/>
    </location>
</feature>
<comment type="catalytic activity">
    <reaction evidence="8">
        <text>L-threonyl-[protein] + ATP = O-phospho-L-threonyl-[protein] + ADP + H(+)</text>
        <dbReference type="Rhea" id="RHEA:46608"/>
        <dbReference type="Rhea" id="RHEA-COMP:11060"/>
        <dbReference type="Rhea" id="RHEA-COMP:11605"/>
        <dbReference type="ChEBI" id="CHEBI:15378"/>
        <dbReference type="ChEBI" id="CHEBI:30013"/>
        <dbReference type="ChEBI" id="CHEBI:30616"/>
        <dbReference type="ChEBI" id="CHEBI:61977"/>
        <dbReference type="ChEBI" id="CHEBI:456216"/>
        <dbReference type="EC" id="2.7.11.1"/>
    </reaction>
</comment>
<dbReference type="GO" id="GO:0106310">
    <property type="term" value="F:protein serine kinase activity"/>
    <property type="evidence" value="ECO:0007669"/>
    <property type="project" value="RHEA"/>
</dbReference>
<feature type="compositionally biased region" description="Low complexity" evidence="11">
    <location>
        <begin position="256"/>
        <end position="275"/>
    </location>
</feature>
<evidence type="ECO:0000256" key="3">
    <source>
        <dbReference type="ARBA" id="ARBA00022527"/>
    </source>
</evidence>
<feature type="compositionally biased region" description="Polar residues" evidence="11">
    <location>
        <begin position="413"/>
        <end position="433"/>
    </location>
</feature>
<evidence type="ECO:0000256" key="9">
    <source>
        <dbReference type="ARBA" id="ARBA00048679"/>
    </source>
</evidence>
<comment type="similarity">
    <text evidence="1">Belongs to the protein kinase superfamily. STE Ser/Thr protein kinase family. STE20 subfamily.</text>
</comment>
<accession>A0A1E4T9A5</accession>
<feature type="compositionally biased region" description="Low complexity" evidence="11">
    <location>
        <begin position="292"/>
        <end position="303"/>
    </location>
</feature>
<evidence type="ECO:0000256" key="4">
    <source>
        <dbReference type="ARBA" id="ARBA00022679"/>
    </source>
</evidence>
<feature type="compositionally biased region" description="Polar residues" evidence="11">
    <location>
        <begin position="179"/>
        <end position="188"/>
    </location>
</feature>
<keyword evidence="3" id="KW-0723">Serine/threonine-protein kinase</keyword>
<evidence type="ECO:0000313" key="15">
    <source>
        <dbReference type="Proteomes" id="UP000095023"/>
    </source>
</evidence>
<evidence type="ECO:0000256" key="1">
    <source>
        <dbReference type="ARBA" id="ARBA00008874"/>
    </source>
</evidence>
<dbReference type="Gene3D" id="3.90.810.10">
    <property type="entry name" value="CRIB domain"/>
    <property type="match status" value="1"/>
</dbReference>
<sequence length="752" mass="82461">MYKYAVEPSSNNKNTISRQGWASVKEEGGLKSFIWSKRYLILRGSSLDVYKSEPSTIMLNEDPSIFYISLKYEADLYAWIDDIYNLCPSTSVSTPTNFTHQIHVGFDPSSGAFTGLPPTWSKLLSASAITEEDYAKNPQAVIEVLEFYSDNFGNTSSQANNLSNGATSASTTSSTSNGQHSYPDSRTTPLLPAAPAFSSSISPKNSDGNLIQRSFQPQRPAPAPPARRKDSDYSSPISQSPSPSSSHQIGARRESLTPSSSVVSASAAVTKAATSQNPYSQNAHTPSYDTTSHSAALGSSSISQLPRNPALSPVRPAPGVPPQTPLRAKDSSASPLAPLNTSPSCNMKPTIRALVLLRKQKQQQQQQLRKEQALPRIRAPQQPHQSHQPQHQQHQQHQQHPPQAALSQRAAPAQQSGPRTPHSQNSQRVQITPKSKDSPNGHHYPPKNPAQSPPPPMSDSQVLEALRSISAAGDPLDAYQKLKKVGQGASGTVYLARVLKGNAYAPKGGKVAVKQIDLAKQPRRELIVNEILVMKESSHPNIVNFLEAYLRSKEDLWVIMEYMEAGALTDIIDNTTIAEPEIATICRETCKGLQHLHHKNIIHRDIKSDNVLLDAHGRVKITDFGFCAKLTDQRSKRATMVGTPYWMAPEVVTQKEYDHKVDIWSLGIMAIEMIESEPPYLNEEPLKALYLIATNGTPKLKQPEKSSAAIRAFLKDCLEVDSSRRISSDELIDHEFFSIGCPPAALARLLPR</sequence>
<gene>
    <name evidence="14" type="ORF">CANCADRAFT_58661</name>
</gene>
<dbReference type="SMART" id="SM00285">
    <property type="entry name" value="PBD"/>
    <property type="match status" value="1"/>
</dbReference>
<name>A0A1E4T9A5_9ASCO</name>
<organism evidence="14 15">
    <name type="scientific">Tortispora caseinolytica NRRL Y-17796</name>
    <dbReference type="NCBI Taxonomy" id="767744"/>
    <lineage>
        <taxon>Eukaryota</taxon>
        <taxon>Fungi</taxon>
        <taxon>Dikarya</taxon>
        <taxon>Ascomycota</taxon>
        <taxon>Saccharomycotina</taxon>
        <taxon>Trigonopsidomycetes</taxon>
        <taxon>Trigonopsidales</taxon>
        <taxon>Trigonopsidaceae</taxon>
        <taxon>Tortispora</taxon>
    </lineage>
</organism>
<dbReference type="PANTHER" id="PTHR45832:SF22">
    <property type="entry name" value="SERINE_THREONINE-PROTEIN KINASE SAMKA-RELATED"/>
    <property type="match status" value="1"/>
</dbReference>
<evidence type="ECO:0000256" key="8">
    <source>
        <dbReference type="ARBA" id="ARBA00047899"/>
    </source>
</evidence>
<feature type="compositionally biased region" description="Low complexity" evidence="11">
    <location>
        <begin position="189"/>
        <end position="203"/>
    </location>
</feature>
<evidence type="ECO:0000256" key="2">
    <source>
        <dbReference type="ARBA" id="ARBA00012513"/>
    </source>
</evidence>
<evidence type="ECO:0000256" key="6">
    <source>
        <dbReference type="ARBA" id="ARBA00022777"/>
    </source>
</evidence>
<evidence type="ECO:0000259" key="13">
    <source>
        <dbReference type="PROSITE" id="PS50108"/>
    </source>
</evidence>
<dbReference type="PROSITE" id="PS00107">
    <property type="entry name" value="PROTEIN_KINASE_ATP"/>
    <property type="match status" value="1"/>
</dbReference>
<dbReference type="Gene3D" id="1.10.510.10">
    <property type="entry name" value="Transferase(Phosphotransferase) domain 1"/>
    <property type="match status" value="1"/>
</dbReference>
<dbReference type="InterPro" id="IPR008271">
    <property type="entry name" value="Ser/Thr_kinase_AS"/>
</dbReference>
<dbReference type="CDD" id="cd06614">
    <property type="entry name" value="STKc_PAK"/>
    <property type="match status" value="1"/>
</dbReference>
<feature type="compositionally biased region" description="Polar residues" evidence="11">
    <location>
        <begin position="204"/>
        <end position="215"/>
    </location>
</feature>
<feature type="region of interest" description="Disordered" evidence="11">
    <location>
        <begin position="378"/>
        <end position="461"/>
    </location>
</feature>
<feature type="compositionally biased region" description="Low complexity" evidence="11">
    <location>
        <begin position="233"/>
        <end position="246"/>
    </location>
</feature>
<feature type="compositionally biased region" description="Polar residues" evidence="11">
    <location>
        <begin position="331"/>
        <end position="346"/>
    </location>
</feature>
<feature type="compositionally biased region" description="Low complexity" evidence="11">
    <location>
        <begin position="159"/>
        <end position="178"/>
    </location>
</feature>
<dbReference type="InterPro" id="IPR000095">
    <property type="entry name" value="CRIB_dom"/>
</dbReference>